<evidence type="ECO:0000259" key="16">
    <source>
        <dbReference type="SMART" id="SM00904"/>
    </source>
</evidence>
<dbReference type="Proteomes" id="UP000217805">
    <property type="component" value="Chromosome"/>
</dbReference>
<proteinExistence type="inferred from homology"/>
<evidence type="ECO:0000256" key="4">
    <source>
        <dbReference type="ARBA" id="ARBA00022630"/>
    </source>
</evidence>
<name>A0ABM7EZC1_9FLAO</name>
<keyword evidence="5 15" id="KW-0288">FMN</keyword>
<comment type="catalytic activity">
    <reaction evidence="14 15">
        <text>FMN + ATP + H(+) = FAD + diphosphate</text>
        <dbReference type="Rhea" id="RHEA:17237"/>
        <dbReference type="ChEBI" id="CHEBI:15378"/>
        <dbReference type="ChEBI" id="CHEBI:30616"/>
        <dbReference type="ChEBI" id="CHEBI:33019"/>
        <dbReference type="ChEBI" id="CHEBI:57692"/>
        <dbReference type="ChEBI" id="CHEBI:58210"/>
        <dbReference type="EC" id="2.7.7.2"/>
    </reaction>
</comment>
<dbReference type="SMART" id="SM00904">
    <property type="entry name" value="Flavokinase"/>
    <property type="match status" value="1"/>
</dbReference>
<feature type="domain" description="Riboflavin kinase" evidence="16">
    <location>
        <begin position="181"/>
        <end position="307"/>
    </location>
</feature>
<evidence type="ECO:0000313" key="17">
    <source>
        <dbReference type="EMBL" id="BAR92284.1"/>
    </source>
</evidence>
<dbReference type="Gene3D" id="2.40.30.30">
    <property type="entry name" value="Riboflavin kinase-like"/>
    <property type="match status" value="1"/>
</dbReference>
<dbReference type="InterPro" id="IPR023465">
    <property type="entry name" value="Riboflavin_kinase_dom_sf"/>
</dbReference>
<keyword evidence="9 15" id="KW-0418">Kinase</keyword>
<dbReference type="SUPFAM" id="SSF82114">
    <property type="entry name" value="Riboflavin kinase-like"/>
    <property type="match status" value="1"/>
</dbReference>
<evidence type="ECO:0000256" key="13">
    <source>
        <dbReference type="ARBA" id="ARBA00047880"/>
    </source>
</evidence>
<evidence type="ECO:0000256" key="10">
    <source>
        <dbReference type="ARBA" id="ARBA00022827"/>
    </source>
</evidence>
<comment type="pathway">
    <text evidence="2 15">Cofactor biosynthesis; FAD biosynthesis; FAD from FMN: step 1/1.</text>
</comment>
<evidence type="ECO:0000256" key="2">
    <source>
        <dbReference type="ARBA" id="ARBA00004726"/>
    </source>
</evidence>
<keyword evidence="11 15" id="KW-0067">ATP-binding</keyword>
<dbReference type="GO" id="GO:0016301">
    <property type="term" value="F:kinase activity"/>
    <property type="evidence" value="ECO:0007669"/>
    <property type="project" value="UniProtKB-KW"/>
</dbReference>
<keyword evidence="12" id="KW-0511">Multifunctional enzyme</keyword>
<dbReference type="InterPro" id="IPR015865">
    <property type="entry name" value="Riboflavin_kinase_bac/euk"/>
</dbReference>
<evidence type="ECO:0000256" key="11">
    <source>
        <dbReference type="ARBA" id="ARBA00022840"/>
    </source>
</evidence>
<dbReference type="EC" id="2.7.1.26" evidence="15"/>
<evidence type="ECO:0000313" key="18">
    <source>
        <dbReference type="Proteomes" id="UP000217805"/>
    </source>
</evidence>
<evidence type="ECO:0000256" key="8">
    <source>
        <dbReference type="ARBA" id="ARBA00022741"/>
    </source>
</evidence>
<evidence type="ECO:0000256" key="1">
    <source>
        <dbReference type="ARBA" id="ARBA00002121"/>
    </source>
</evidence>
<evidence type="ECO:0000256" key="9">
    <source>
        <dbReference type="ARBA" id="ARBA00022777"/>
    </source>
</evidence>
<gene>
    <name evidence="17" type="primary">ribF</name>
    <name evidence="17" type="ORF">BPAY_567</name>
</gene>
<evidence type="ECO:0000256" key="3">
    <source>
        <dbReference type="ARBA" id="ARBA00005201"/>
    </source>
</evidence>
<evidence type="ECO:0000256" key="15">
    <source>
        <dbReference type="PIRNR" id="PIRNR004491"/>
    </source>
</evidence>
<organism evidence="17 18">
    <name type="scientific">Blattabacterium cuenoti BPAY</name>
    <dbReference type="NCBI Taxonomy" id="1457031"/>
    <lineage>
        <taxon>Bacteria</taxon>
        <taxon>Pseudomonadati</taxon>
        <taxon>Bacteroidota</taxon>
        <taxon>Flavobacteriia</taxon>
        <taxon>Flavobacteriales</taxon>
        <taxon>Blattabacteriaceae</taxon>
        <taxon>Blattabacterium</taxon>
    </lineage>
</organism>
<dbReference type="InterPro" id="IPR023468">
    <property type="entry name" value="Riboflavin_kinase"/>
</dbReference>
<keyword evidence="18" id="KW-1185">Reference proteome</keyword>
<dbReference type="InterPro" id="IPR014729">
    <property type="entry name" value="Rossmann-like_a/b/a_fold"/>
</dbReference>
<evidence type="ECO:0000256" key="5">
    <source>
        <dbReference type="ARBA" id="ARBA00022643"/>
    </source>
</evidence>
<dbReference type="RefSeq" id="WP_096378472.1">
    <property type="nucleotide sequence ID" value="NZ_AP014609.1"/>
</dbReference>
<dbReference type="InterPro" id="IPR015864">
    <property type="entry name" value="FAD_synthase"/>
</dbReference>
<evidence type="ECO:0000256" key="12">
    <source>
        <dbReference type="ARBA" id="ARBA00023268"/>
    </source>
</evidence>
<reference evidence="17 18" key="1">
    <citation type="journal article" date="2015" name="Microbes Environ.">
        <title>An Efficient Strategy Developed for Next-Generation Sequencing of Endosymbiont Genomes Performed Using Crude DNA Isolated from Host Tissues: A Case Study of Blattabacterium cuenoti Inhabiting the Fat Bodies of Cockroaches.</title>
        <authorList>
            <person name="Kinjo Y."/>
            <person name="Saitoh S."/>
            <person name="Tokuda G."/>
        </authorList>
    </citation>
    <scope>NUCLEOTIDE SEQUENCE [LARGE SCALE GENOMIC DNA]</scope>
    <source>
        <strain evidence="17 18">BPAY</strain>
    </source>
</reference>
<keyword evidence="10 15" id="KW-0274">FAD</keyword>
<evidence type="ECO:0000256" key="7">
    <source>
        <dbReference type="ARBA" id="ARBA00022695"/>
    </source>
</evidence>
<dbReference type="PANTHER" id="PTHR22749">
    <property type="entry name" value="RIBOFLAVIN KINASE/FMN ADENYLYLTRANSFERASE"/>
    <property type="match status" value="1"/>
</dbReference>
<dbReference type="PIRSF" id="PIRSF004491">
    <property type="entry name" value="FAD_Synth"/>
    <property type="match status" value="1"/>
</dbReference>
<keyword evidence="4 15" id="KW-0285">Flavoprotein</keyword>
<dbReference type="CDD" id="cd02064">
    <property type="entry name" value="FAD_synthetase_N"/>
    <property type="match status" value="1"/>
</dbReference>
<dbReference type="Pfam" id="PF06574">
    <property type="entry name" value="FAD_syn"/>
    <property type="match status" value="1"/>
</dbReference>
<comment type="function">
    <text evidence="1">Catalyzes the phosphorylation of riboflavin to FMN followed by the adenylation of FMN to FAD.</text>
</comment>
<sequence length="316" mass="37381">MKIYSLIDEFSSFNPCVFTLGVFDGVHIGHQEIIKNLIFRSRKKYCSVLLTFHPHPKEILNSDKKFFYLNTLSEKIYNLKKTGIEHLIIHPFTINFSRLRTKDFLKKILHPKYKIRKIITGYDSRIGKNRDNSYEELKKLSHSYGIKVYKVSPYKFQKKIVSSTYIRKSLLLGNIQWANQALGYFYTLSGNVIEGKGIGRMINFPTANLQVDSKKLIPKKGVYAVKINYLNNMYSGMLNIGINPTLEKKNRKIKIEVHIFDFFENLYGKKIDILMIRIIREEKKFNSIQELKKQICIDKMNVQKFFYHEKKNRYNY</sequence>
<keyword evidence="6 15" id="KW-0808">Transferase</keyword>
<dbReference type="NCBIfam" id="NF004162">
    <property type="entry name" value="PRK05627.1-5"/>
    <property type="match status" value="1"/>
</dbReference>
<dbReference type="EC" id="2.7.7.2" evidence="15"/>
<comment type="catalytic activity">
    <reaction evidence="13 15">
        <text>riboflavin + ATP = FMN + ADP + H(+)</text>
        <dbReference type="Rhea" id="RHEA:14357"/>
        <dbReference type="ChEBI" id="CHEBI:15378"/>
        <dbReference type="ChEBI" id="CHEBI:30616"/>
        <dbReference type="ChEBI" id="CHEBI:57986"/>
        <dbReference type="ChEBI" id="CHEBI:58210"/>
        <dbReference type="ChEBI" id="CHEBI:456216"/>
        <dbReference type="EC" id="2.7.1.26"/>
    </reaction>
</comment>
<comment type="similarity">
    <text evidence="15">Belongs to the ribF family.</text>
</comment>
<dbReference type="SUPFAM" id="SSF52374">
    <property type="entry name" value="Nucleotidylyl transferase"/>
    <property type="match status" value="1"/>
</dbReference>
<keyword evidence="8 15" id="KW-0547">Nucleotide-binding</keyword>
<accession>A0ABM7EZC1</accession>
<dbReference type="PANTHER" id="PTHR22749:SF6">
    <property type="entry name" value="RIBOFLAVIN KINASE"/>
    <property type="match status" value="1"/>
</dbReference>
<evidence type="ECO:0000256" key="14">
    <source>
        <dbReference type="ARBA" id="ARBA00049494"/>
    </source>
</evidence>
<dbReference type="Gene3D" id="3.40.50.620">
    <property type="entry name" value="HUPs"/>
    <property type="match status" value="1"/>
</dbReference>
<keyword evidence="7 15" id="KW-0548">Nucleotidyltransferase</keyword>
<dbReference type="EMBL" id="AP014609">
    <property type="protein sequence ID" value="BAR92284.1"/>
    <property type="molecule type" value="Genomic_DNA"/>
</dbReference>
<dbReference type="NCBIfam" id="TIGR00083">
    <property type="entry name" value="ribF"/>
    <property type="match status" value="1"/>
</dbReference>
<protein>
    <recommendedName>
        <fullName evidence="15">Riboflavin biosynthesis protein</fullName>
    </recommendedName>
    <domain>
        <recommendedName>
            <fullName evidence="15">Riboflavin kinase</fullName>
            <ecNumber evidence="15">2.7.1.26</ecNumber>
        </recommendedName>
        <alternativeName>
            <fullName evidence="15">Flavokinase</fullName>
        </alternativeName>
    </domain>
    <domain>
        <recommendedName>
            <fullName evidence="15">FMN adenylyltransferase</fullName>
            <ecNumber evidence="15">2.7.7.2</ecNumber>
        </recommendedName>
        <alternativeName>
            <fullName evidence="15">FAD pyrophosphorylase</fullName>
        </alternativeName>
        <alternativeName>
            <fullName evidence="15">FAD synthase</fullName>
        </alternativeName>
    </domain>
</protein>
<evidence type="ECO:0000256" key="6">
    <source>
        <dbReference type="ARBA" id="ARBA00022679"/>
    </source>
</evidence>
<dbReference type="Pfam" id="PF01687">
    <property type="entry name" value="Flavokinase"/>
    <property type="match status" value="1"/>
</dbReference>
<comment type="pathway">
    <text evidence="3 15">Cofactor biosynthesis; FMN biosynthesis; FMN from riboflavin (ATP route): step 1/1.</text>
</comment>
<dbReference type="InterPro" id="IPR002606">
    <property type="entry name" value="Riboflavin_kinase_bac"/>
</dbReference>